<dbReference type="EMBL" id="CP137690">
    <property type="protein sequence ID" value="XRJ21339.1"/>
    <property type="molecule type" value="Genomic_DNA"/>
</dbReference>
<gene>
    <name evidence="1" type="ORF">DEQ67_015215</name>
</gene>
<keyword evidence="1" id="KW-0067">ATP-binding</keyword>
<name>A0ACD5I587_9EURY</name>
<sequence length="1206" mass="135923">MMTQSMGYSLSVRWAMTYVGPKHAAQINIIELLNTYGYYKMSTGFKVGDQVAFYGGEGNVVDISEGMLRVLTGSGSIREVPMTLPMLRKVGVSEEGDLVDFLGGRATVVASQSRENGPDLLYLRTGDGELKKVPADAQGLTPGKAIGDRLATGEFDEPVRFSLRERAARLSLAYRSNRFLSLSGNRIRIEPYQVDAAHRVLTAYEPRFLIGDEVGLGKTIEAGIIIEELIARGRANRVLIITPAGLRDQWQDEMQEKFGREYIAYDRGYVDSLRAAQPGKNIWTHDDHVVVSIDFAKQDDMLADLQNLKHSWDVVVIDEAHHLTARESSDGVKRVDRYRVGEAVSHNTNALLFLTGTPHKGKQDQFFHLLRLLDPYRFRGPSDISPEKLSDLMIRRVKSDKSMIDAEGKPMFPGRKITTLPVSLTPEERRLYDDLTEYISAIYTANVETDRHAAGFTMVIYQKRLVSSIKAIANSLQKRRDELETKTLVSKDIATRLYNVDDSVKTEGDVLDQLIAAANSIPVDSKGRRLREFVRQVLREDKSEKILLFTEYTDTLEYLRDDVLADVKTVEIHGGMNQSERHSAIKRFKQDAAVMLATDAAREGLNLQFAHLMVNYDLPWNPIRIDQRMGRLHRYGQDEEVQIYNLFVENTRESDILQLLMEKIDQIESDIGMRSDVLGTVLEDYDVEGAIMDAVTGARDSQDVMSDLEGAIEERQKAVKTIERDFLIQDKFDADDAAVIEQLIDLSKERPISEDDIEKLVREFCIEFGGAMTTDIESGDAGYPLYHVSVPDILALDSGIQEEYHRVTFSRSVALDTPEAELVSLNHPLVQHIITYCLDGDWIDGQAVGLVANDPSNTPGILATYRLGYVSGNGEVPTEDYTRVYVEYDSSIHEGAPEIIGALPAWMARLSPDSYRMAGNVNEALLKAKSTAEKEVSRLVSEVREERVRDVNIKADHAKRYFIHEIRKLEDRLREYERRERDTDKDMQVAIRSTQKQIADLEEEWEAEQERLERERQLIADEPELVNAAVLTSQVPALIIKHELEPDSLASALSTKNEELITFVSSYAELADVSMITSTAPRLLRPSQWGSTATELSQISHNTGPIWTDDIETAMKIDSTRLESFVKTVTDVVSDFNQSPKIGVCLTESPVDAVTYEGRILFNIVLADMVPDVYWQVVTARELVYSDISLPPERRLEFIQSLLETL</sequence>
<evidence type="ECO:0000313" key="2">
    <source>
        <dbReference type="Proteomes" id="UP000257089"/>
    </source>
</evidence>
<keyword evidence="1" id="KW-0378">Hydrolase</keyword>
<keyword evidence="1" id="KW-0614">Plasmid</keyword>
<dbReference type="Proteomes" id="UP000257089">
    <property type="component" value="Plasmid p48N_1"/>
</dbReference>
<organism evidence="1 2">
    <name type="scientific">Haloferax sp. Atlit-48N</name>
    <dbReference type="NCBI Taxonomy" id="2077198"/>
    <lineage>
        <taxon>Archaea</taxon>
        <taxon>Methanobacteriati</taxon>
        <taxon>Methanobacteriota</taxon>
        <taxon>Stenosarchaea group</taxon>
        <taxon>Halobacteria</taxon>
        <taxon>Halobacteriales</taxon>
        <taxon>Haloferacaceae</taxon>
        <taxon>Haloferax</taxon>
    </lineage>
</organism>
<accession>A0ACD5I587</accession>
<proteinExistence type="predicted"/>
<keyword evidence="1" id="KW-0347">Helicase</keyword>
<evidence type="ECO:0000313" key="1">
    <source>
        <dbReference type="EMBL" id="XRJ21339.1"/>
    </source>
</evidence>
<reference evidence="1" key="1">
    <citation type="submission" date="2023-10" db="EMBL/GenBank/DDBJ databases">
        <title>A new archaeal virus that suppresses the transcription of host immunity genes.</title>
        <authorList>
            <person name="Turgeman-Grott I."/>
            <person name="Golan N."/>
            <person name="Neri U."/>
            <person name="Naki D."/>
            <person name="Altman N."/>
            <person name="Eizenshtein K."/>
            <person name="Choudhary D."/>
            <person name="Levi R."/>
            <person name="Himani H."/>
            <person name="Reshef L."/>
            <person name="Papke T.R."/>
            <person name="Gophna U."/>
        </authorList>
    </citation>
    <scope>NUCLEOTIDE SEQUENCE</scope>
    <source>
        <strain evidence="1">Atlit-48N</strain>
    </source>
</reference>
<geneLocation type="plasmid" evidence="1 2">
    <name>p48N_1</name>
</geneLocation>
<protein>
    <submittedName>
        <fullName evidence="1">Helicase-related protein</fullName>
    </submittedName>
</protein>
<keyword evidence="1" id="KW-0547">Nucleotide-binding</keyword>